<proteinExistence type="predicted"/>
<protein>
    <submittedName>
        <fullName evidence="1">Uncharacterized protein</fullName>
    </submittedName>
</protein>
<keyword evidence="4" id="KW-1185">Reference proteome</keyword>
<sequence length="73" mass="8357">MANPACNIDARSADRRIARLFSSKLRSAKTMWANLAKPASRIFLPPEAVIKTRTILRFMPSMRKSDKHNSEHF</sequence>
<dbReference type="AlphaFoldDB" id="A0AAE6CCW9"/>
<evidence type="ECO:0000313" key="3">
    <source>
        <dbReference type="Proteomes" id="UP000288972"/>
    </source>
</evidence>
<evidence type="ECO:0000313" key="4">
    <source>
        <dbReference type="Proteomes" id="UP000290401"/>
    </source>
</evidence>
<reference evidence="1 3" key="1">
    <citation type="submission" date="2018-06" db="EMBL/GenBank/DDBJ databases">
        <title>Comparative genomics of rhizobia nodulating Arachis hypogaea in China.</title>
        <authorList>
            <person name="Li Y."/>
        </authorList>
    </citation>
    <scope>NUCLEOTIDE SEQUENCE [LARGE SCALE GENOMIC DNA]</scope>
    <source>
        <strain evidence="1 3">CCBAU 51670</strain>
        <plasmid evidence="1 3">unnamed1</plasmid>
    </source>
</reference>
<accession>A0AAE6CCW9</accession>
<organism evidence="1 3">
    <name type="scientific">Bradyrhizobium guangzhouense</name>
    <dbReference type="NCBI Taxonomy" id="1325095"/>
    <lineage>
        <taxon>Bacteria</taxon>
        <taxon>Pseudomonadati</taxon>
        <taxon>Pseudomonadota</taxon>
        <taxon>Alphaproteobacteria</taxon>
        <taxon>Hyphomicrobiales</taxon>
        <taxon>Nitrobacteraceae</taxon>
        <taxon>Bradyrhizobium</taxon>
    </lineage>
</organism>
<evidence type="ECO:0000313" key="1">
    <source>
        <dbReference type="EMBL" id="QAU51144.1"/>
    </source>
</evidence>
<dbReference type="Proteomes" id="UP000290401">
    <property type="component" value="Unassembled WGS sequence"/>
</dbReference>
<dbReference type="EMBL" id="CP030054">
    <property type="protein sequence ID" value="QAU51144.1"/>
    <property type="molecule type" value="Genomic_DNA"/>
</dbReference>
<dbReference type="KEGG" id="bgz:XH91_38490"/>
<reference evidence="2 4" key="2">
    <citation type="submission" date="2018-10" db="EMBL/GenBank/DDBJ databases">
        <title>Bradyrhizobium sp. nov., effective nodules isolated from peanut in China.</title>
        <authorList>
            <person name="Li Y."/>
        </authorList>
    </citation>
    <scope>NUCLEOTIDE SEQUENCE [LARGE SCALE GENOMIC DNA]</scope>
    <source>
        <strain evidence="2 4">CCBAU 53426</strain>
    </source>
</reference>
<gene>
    <name evidence="2" type="ORF">EAS56_15410</name>
    <name evidence="1" type="ORF">XH91_38490</name>
</gene>
<geneLocation type="plasmid" evidence="1 3">
    <name>unnamed1</name>
</geneLocation>
<keyword evidence="1" id="KW-0614">Plasmid</keyword>
<dbReference type="EMBL" id="RDQZ01000010">
    <property type="protein sequence ID" value="RXH13393.1"/>
    <property type="molecule type" value="Genomic_DNA"/>
</dbReference>
<evidence type="ECO:0000313" key="2">
    <source>
        <dbReference type="EMBL" id="RXH13393.1"/>
    </source>
</evidence>
<dbReference type="Proteomes" id="UP000288972">
    <property type="component" value="Plasmid unnamed1"/>
</dbReference>
<name>A0AAE6CCW9_9BRAD</name>